<organism evidence="1 2">
    <name type="scientific">Persicirhabdus sediminis</name>
    <dbReference type="NCBI Taxonomy" id="454144"/>
    <lineage>
        <taxon>Bacteria</taxon>
        <taxon>Pseudomonadati</taxon>
        <taxon>Verrucomicrobiota</taxon>
        <taxon>Verrucomicrobiia</taxon>
        <taxon>Verrucomicrobiales</taxon>
        <taxon>Verrucomicrobiaceae</taxon>
        <taxon>Persicirhabdus</taxon>
    </lineage>
</organism>
<accession>A0A8J7MG36</accession>
<evidence type="ECO:0000313" key="2">
    <source>
        <dbReference type="Proteomes" id="UP000624703"/>
    </source>
</evidence>
<proteinExistence type="predicted"/>
<dbReference type="Proteomes" id="UP000624703">
    <property type="component" value="Unassembled WGS sequence"/>
</dbReference>
<dbReference type="AlphaFoldDB" id="A0A8J7MG36"/>
<evidence type="ECO:0000313" key="1">
    <source>
        <dbReference type="EMBL" id="MBK1792215.1"/>
    </source>
</evidence>
<dbReference type="RefSeq" id="WP_200312230.1">
    <property type="nucleotide sequence ID" value="NZ_JAENIM010000044.1"/>
</dbReference>
<name>A0A8J7MG36_9BACT</name>
<reference evidence="1" key="1">
    <citation type="submission" date="2021-01" db="EMBL/GenBank/DDBJ databases">
        <title>Modified the classification status of verrucomicrobia.</title>
        <authorList>
            <person name="Feng X."/>
        </authorList>
    </citation>
    <scope>NUCLEOTIDE SEQUENCE</scope>
    <source>
        <strain evidence="1">_KCTC 22039</strain>
    </source>
</reference>
<sequence>MKKLVIGLSCAVHIILLSSCAREKPQDPVVFYNGNYGLRSQLMEDPEYAETRGPFTPEYNDVSDEIEDKYHIDTNPNYGPKCKKHDSHLFFY</sequence>
<dbReference type="PROSITE" id="PS51257">
    <property type="entry name" value="PROKAR_LIPOPROTEIN"/>
    <property type="match status" value="1"/>
</dbReference>
<keyword evidence="2" id="KW-1185">Reference proteome</keyword>
<comment type="caution">
    <text evidence="1">The sequence shown here is derived from an EMBL/GenBank/DDBJ whole genome shotgun (WGS) entry which is preliminary data.</text>
</comment>
<evidence type="ECO:0008006" key="3">
    <source>
        <dbReference type="Google" id="ProtNLM"/>
    </source>
</evidence>
<gene>
    <name evidence="1" type="ORF">JIN82_13720</name>
</gene>
<dbReference type="EMBL" id="JAENIM010000044">
    <property type="protein sequence ID" value="MBK1792215.1"/>
    <property type="molecule type" value="Genomic_DNA"/>
</dbReference>
<protein>
    <recommendedName>
        <fullName evidence="3">Lipoprotein</fullName>
    </recommendedName>
</protein>